<protein>
    <submittedName>
        <fullName evidence="1">Uncharacterized protein</fullName>
    </submittedName>
</protein>
<comment type="caution">
    <text evidence="1">The sequence shown here is derived from an EMBL/GenBank/DDBJ whole genome shotgun (WGS) entry which is preliminary data.</text>
</comment>
<proteinExistence type="predicted"/>
<sequence>MVMVVVVMSLSRLCSRCSRVDQLFFFAETGSGGIPLVLLPHFPYF</sequence>
<evidence type="ECO:0000313" key="1">
    <source>
        <dbReference type="EMBL" id="KAJ6398039.1"/>
    </source>
</evidence>
<name>A0ABQ9CGE5_9ROSI</name>
<keyword evidence="2" id="KW-1185">Reference proteome</keyword>
<reference evidence="1" key="2">
    <citation type="journal article" date="2023" name="Int. J. Mol. Sci.">
        <title>De Novo Assembly and Annotation of 11 Diverse Shrub Willow (Salix) Genomes Reveals Novel Gene Organization in Sex-Linked Regions.</title>
        <authorList>
            <person name="Hyden B."/>
            <person name="Feng K."/>
            <person name="Yates T.B."/>
            <person name="Jawdy S."/>
            <person name="Cereghino C."/>
            <person name="Smart L.B."/>
            <person name="Muchero W."/>
        </authorList>
    </citation>
    <scope>NUCLEOTIDE SEQUENCE</scope>
    <source>
        <tissue evidence="1">Shoot tip</tissue>
    </source>
</reference>
<reference evidence="1" key="1">
    <citation type="submission" date="2022-10" db="EMBL/GenBank/DDBJ databases">
        <authorList>
            <person name="Hyden B.L."/>
            <person name="Feng K."/>
            <person name="Yates T."/>
            <person name="Jawdy S."/>
            <person name="Smart L.B."/>
            <person name="Muchero W."/>
        </authorList>
    </citation>
    <scope>NUCLEOTIDE SEQUENCE</scope>
    <source>
        <tissue evidence="1">Shoot tip</tissue>
    </source>
</reference>
<dbReference type="Proteomes" id="UP001141253">
    <property type="component" value="Chromosome 5"/>
</dbReference>
<gene>
    <name evidence="1" type="ORF">OIU77_018949</name>
</gene>
<organism evidence="1 2">
    <name type="scientific">Salix suchowensis</name>
    <dbReference type="NCBI Taxonomy" id="1278906"/>
    <lineage>
        <taxon>Eukaryota</taxon>
        <taxon>Viridiplantae</taxon>
        <taxon>Streptophyta</taxon>
        <taxon>Embryophyta</taxon>
        <taxon>Tracheophyta</taxon>
        <taxon>Spermatophyta</taxon>
        <taxon>Magnoliopsida</taxon>
        <taxon>eudicotyledons</taxon>
        <taxon>Gunneridae</taxon>
        <taxon>Pentapetalae</taxon>
        <taxon>rosids</taxon>
        <taxon>fabids</taxon>
        <taxon>Malpighiales</taxon>
        <taxon>Salicaceae</taxon>
        <taxon>Saliceae</taxon>
        <taxon>Salix</taxon>
    </lineage>
</organism>
<dbReference type="EMBL" id="JAPFFI010000003">
    <property type="protein sequence ID" value="KAJ6398039.1"/>
    <property type="molecule type" value="Genomic_DNA"/>
</dbReference>
<evidence type="ECO:0000313" key="2">
    <source>
        <dbReference type="Proteomes" id="UP001141253"/>
    </source>
</evidence>
<accession>A0ABQ9CGE5</accession>